<evidence type="ECO:0000256" key="1">
    <source>
        <dbReference type="ARBA" id="ARBA00004141"/>
    </source>
</evidence>
<feature type="transmembrane region" description="Helical" evidence="5">
    <location>
        <begin position="176"/>
        <end position="193"/>
    </location>
</feature>
<dbReference type="OrthoDB" id="8050531at2"/>
<feature type="transmembrane region" description="Helical" evidence="5">
    <location>
        <begin position="108"/>
        <end position="127"/>
    </location>
</feature>
<feature type="transmembrane region" description="Helical" evidence="5">
    <location>
        <begin position="245"/>
        <end position="264"/>
    </location>
</feature>
<feature type="transmembrane region" description="Helical" evidence="5">
    <location>
        <begin position="139"/>
        <end position="156"/>
    </location>
</feature>
<feature type="transmembrane region" description="Helical" evidence="5">
    <location>
        <begin position="21"/>
        <end position="38"/>
    </location>
</feature>
<feature type="transmembrane region" description="Helical" evidence="5">
    <location>
        <begin position="44"/>
        <end position="65"/>
    </location>
</feature>
<evidence type="ECO:0000313" key="7">
    <source>
        <dbReference type="EMBL" id="SUB01018.1"/>
    </source>
</evidence>
<evidence type="ECO:0000256" key="2">
    <source>
        <dbReference type="ARBA" id="ARBA00022692"/>
    </source>
</evidence>
<dbReference type="PANTHER" id="PTHR37422:SF13">
    <property type="entry name" value="LIPOPOLYSACCHARIDE BIOSYNTHESIS PROTEIN PA4999-RELATED"/>
    <property type="match status" value="1"/>
</dbReference>
<gene>
    <name evidence="7" type="ORF">NCTC13350_01949</name>
</gene>
<dbReference type="InterPro" id="IPR007016">
    <property type="entry name" value="O-antigen_ligase-rel_domated"/>
</dbReference>
<comment type="subcellular location">
    <subcellularLocation>
        <location evidence="1">Membrane</location>
        <topology evidence="1">Multi-pass membrane protein</topology>
    </subcellularLocation>
</comment>
<feature type="domain" description="O-antigen ligase-related" evidence="6">
    <location>
        <begin position="205"/>
        <end position="353"/>
    </location>
</feature>
<evidence type="ECO:0000259" key="6">
    <source>
        <dbReference type="Pfam" id="PF04932"/>
    </source>
</evidence>
<evidence type="ECO:0000313" key="8">
    <source>
        <dbReference type="Proteomes" id="UP000255000"/>
    </source>
</evidence>
<feature type="transmembrane region" description="Helical" evidence="5">
    <location>
        <begin position="340"/>
        <end position="359"/>
    </location>
</feature>
<organism evidence="7 8">
    <name type="scientific">Pannonibacter phragmitetus</name>
    <dbReference type="NCBI Taxonomy" id="121719"/>
    <lineage>
        <taxon>Bacteria</taxon>
        <taxon>Pseudomonadati</taxon>
        <taxon>Pseudomonadota</taxon>
        <taxon>Alphaproteobacteria</taxon>
        <taxon>Hyphomicrobiales</taxon>
        <taxon>Stappiaceae</taxon>
        <taxon>Pannonibacter</taxon>
    </lineage>
</organism>
<protein>
    <submittedName>
        <fullName evidence="7">Lipid A core - O-antigen ligase and related enzymes</fullName>
    </submittedName>
</protein>
<evidence type="ECO:0000256" key="3">
    <source>
        <dbReference type="ARBA" id="ARBA00022989"/>
    </source>
</evidence>
<evidence type="ECO:0000256" key="5">
    <source>
        <dbReference type="SAM" id="Phobius"/>
    </source>
</evidence>
<feature type="transmembrane region" description="Helical" evidence="5">
    <location>
        <begin position="221"/>
        <end position="238"/>
    </location>
</feature>
<keyword evidence="7" id="KW-0436">Ligase</keyword>
<dbReference type="RefSeq" id="WP_026356154.1">
    <property type="nucleotide sequence ID" value="NZ_UGSK01000001.1"/>
</dbReference>
<feature type="transmembrane region" description="Helical" evidence="5">
    <location>
        <begin position="371"/>
        <end position="388"/>
    </location>
</feature>
<sequence length="421" mass="45339">MLSDSSERLTAAGSGFGRAMELLLVAVFAALPPVLTFARVSPPLFLAVAVVAAFGLGWAYCGWAMFSDFARRLRSPVLWVSLCCIALMFLSVNWTPEAVQTRGLNSSSGALFCVVASGILWISTGALPEAVSTRIVRRIGTALLFALPVTAILIFIQYHTGGALNAAIGADPDNYILNRSAVAIAIFIPFAALAAPQRQWLKLLLLAACAVATFQTESSSAQLGVLLIAILLVPALIWPKLTYRAVVAGILLTFLFMPLIVSHVNSMIPQAIHERVGYGSLTIRGLIWTEYANLLPNKLWLGYGMEASKVADTLPEVASYPPERLKLLSLGHSHNASVQLWFELGLAGVVLFAIAMALAFLRIGRLKERDLTAATLTIAVIYGVSVVSHGAWQGWWLSLMALAALPFMLKWRCSSVESASR</sequence>
<name>A0A378ZVA4_9HYPH</name>
<accession>A0A378ZVA4</accession>
<dbReference type="EMBL" id="UGSK01000001">
    <property type="protein sequence ID" value="SUB01018.1"/>
    <property type="molecule type" value="Genomic_DNA"/>
</dbReference>
<keyword evidence="3 5" id="KW-1133">Transmembrane helix</keyword>
<dbReference type="GO" id="GO:0016874">
    <property type="term" value="F:ligase activity"/>
    <property type="evidence" value="ECO:0007669"/>
    <property type="project" value="UniProtKB-KW"/>
</dbReference>
<reference evidence="7 8" key="1">
    <citation type="submission" date="2018-06" db="EMBL/GenBank/DDBJ databases">
        <authorList>
            <consortium name="Pathogen Informatics"/>
            <person name="Doyle S."/>
        </authorList>
    </citation>
    <scope>NUCLEOTIDE SEQUENCE [LARGE SCALE GENOMIC DNA]</scope>
    <source>
        <strain evidence="7 8">NCTC13350</strain>
    </source>
</reference>
<dbReference type="PANTHER" id="PTHR37422">
    <property type="entry name" value="TEICHURONIC ACID BIOSYNTHESIS PROTEIN TUAE"/>
    <property type="match status" value="1"/>
</dbReference>
<dbReference type="InterPro" id="IPR051533">
    <property type="entry name" value="WaaL-like"/>
</dbReference>
<dbReference type="AlphaFoldDB" id="A0A378ZVA4"/>
<keyword evidence="2 5" id="KW-0812">Transmembrane</keyword>
<dbReference type="Pfam" id="PF04932">
    <property type="entry name" value="Wzy_C"/>
    <property type="match status" value="1"/>
</dbReference>
<keyword evidence="4 5" id="KW-0472">Membrane</keyword>
<feature type="transmembrane region" description="Helical" evidence="5">
    <location>
        <begin position="77"/>
        <end position="96"/>
    </location>
</feature>
<dbReference type="Proteomes" id="UP000255000">
    <property type="component" value="Unassembled WGS sequence"/>
</dbReference>
<dbReference type="GO" id="GO:0016020">
    <property type="term" value="C:membrane"/>
    <property type="evidence" value="ECO:0007669"/>
    <property type="project" value="UniProtKB-SubCell"/>
</dbReference>
<proteinExistence type="predicted"/>
<evidence type="ECO:0000256" key="4">
    <source>
        <dbReference type="ARBA" id="ARBA00023136"/>
    </source>
</evidence>